<evidence type="ECO:0000256" key="1">
    <source>
        <dbReference type="ARBA" id="ARBA00006921"/>
    </source>
</evidence>
<protein>
    <recommendedName>
        <fullName evidence="6">Copper transport protein</fullName>
    </recommendedName>
</protein>
<keyword evidence="6" id="KW-0406">Ion transport</keyword>
<dbReference type="Proteomes" id="UP000289340">
    <property type="component" value="Chromosome 7"/>
</dbReference>
<evidence type="ECO:0000313" key="8">
    <source>
        <dbReference type="Proteomes" id="UP000289340"/>
    </source>
</evidence>
<dbReference type="InterPro" id="IPR007274">
    <property type="entry name" value="Cop_transporter"/>
</dbReference>
<reference evidence="7 8" key="1">
    <citation type="submission" date="2018-09" db="EMBL/GenBank/DDBJ databases">
        <title>A high-quality reference genome of wild soybean provides a powerful tool to mine soybean genomes.</title>
        <authorList>
            <person name="Xie M."/>
            <person name="Chung C.Y.L."/>
            <person name="Li M.-W."/>
            <person name="Wong F.-L."/>
            <person name="Chan T.-F."/>
            <person name="Lam H.-M."/>
        </authorList>
    </citation>
    <scope>NUCLEOTIDE SEQUENCE [LARGE SCALE GENOMIC DNA]</scope>
    <source>
        <strain evidence="8">cv. W05</strain>
        <tissue evidence="7">Hypocotyl of etiolated seedlings</tissue>
    </source>
</reference>
<keyword evidence="6" id="KW-0186">Copper</keyword>
<proteinExistence type="inferred from homology"/>
<dbReference type="AlphaFoldDB" id="A0A445JWK6"/>
<gene>
    <name evidence="7" type="ORF">D0Y65_017820</name>
</gene>
<comment type="caution">
    <text evidence="7">The sequence shown here is derived from an EMBL/GenBank/DDBJ whole genome shotgun (WGS) entry which is preliminary data.</text>
</comment>
<keyword evidence="3 6" id="KW-0187">Copper transport</keyword>
<keyword evidence="8" id="KW-1185">Reference proteome</keyword>
<name>A0A445JWK6_GLYSO</name>
<evidence type="ECO:0000256" key="5">
    <source>
        <dbReference type="ARBA" id="ARBA00023136"/>
    </source>
</evidence>
<evidence type="ECO:0000256" key="2">
    <source>
        <dbReference type="ARBA" id="ARBA00022692"/>
    </source>
</evidence>
<keyword evidence="6" id="KW-0813">Transport</keyword>
<evidence type="ECO:0000256" key="6">
    <source>
        <dbReference type="RuleBase" id="RU367022"/>
    </source>
</evidence>
<accession>A0A445JWK6</accession>
<keyword evidence="5 6" id="KW-0472">Membrane</keyword>
<feature type="transmembrane region" description="Helical" evidence="6">
    <location>
        <begin position="159"/>
        <end position="178"/>
    </location>
</feature>
<keyword evidence="4 6" id="KW-1133">Transmembrane helix</keyword>
<dbReference type="EMBL" id="QZWG01000007">
    <property type="protein sequence ID" value="RZC02884.1"/>
    <property type="molecule type" value="Genomic_DNA"/>
</dbReference>
<dbReference type="GO" id="GO:0005375">
    <property type="term" value="F:copper ion transmembrane transporter activity"/>
    <property type="evidence" value="ECO:0007669"/>
    <property type="project" value="UniProtKB-UniRule"/>
</dbReference>
<keyword evidence="2 6" id="KW-0812">Transmembrane</keyword>
<evidence type="ECO:0000256" key="4">
    <source>
        <dbReference type="ARBA" id="ARBA00022989"/>
    </source>
</evidence>
<comment type="subcellular location">
    <subcellularLocation>
        <location evidence="6">Membrane</location>
        <topology evidence="6">Multi-pass membrane protein</topology>
    </subcellularLocation>
</comment>
<comment type="similarity">
    <text evidence="1 6">Belongs to the copper transporter (Ctr) (TC 1.A.56) family. SLC31A subfamily.</text>
</comment>
<organism evidence="7 8">
    <name type="scientific">Glycine soja</name>
    <name type="common">Wild soybean</name>
    <dbReference type="NCBI Taxonomy" id="3848"/>
    <lineage>
        <taxon>Eukaryota</taxon>
        <taxon>Viridiplantae</taxon>
        <taxon>Streptophyta</taxon>
        <taxon>Embryophyta</taxon>
        <taxon>Tracheophyta</taxon>
        <taxon>Spermatophyta</taxon>
        <taxon>Magnoliopsida</taxon>
        <taxon>eudicotyledons</taxon>
        <taxon>Gunneridae</taxon>
        <taxon>Pentapetalae</taxon>
        <taxon>rosids</taxon>
        <taxon>fabids</taxon>
        <taxon>Fabales</taxon>
        <taxon>Fabaceae</taxon>
        <taxon>Papilionoideae</taxon>
        <taxon>50 kb inversion clade</taxon>
        <taxon>NPAAA clade</taxon>
        <taxon>indigoferoid/millettioid clade</taxon>
        <taxon>Phaseoleae</taxon>
        <taxon>Glycine</taxon>
        <taxon>Glycine subgen. Soja</taxon>
    </lineage>
</organism>
<dbReference type="Pfam" id="PF04145">
    <property type="entry name" value="Ctr"/>
    <property type="match status" value="1"/>
</dbReference>
<evidence type="ECO:0000256" key="3">
    <source>
        <dbReference type="ARBA" id="ARBA00022796"/>
    </source>
</evidence>
<feature type="transmembrane region" description="Helical" evidence="6">
    <location>
        <begin position="99"/>
        <end position="120"/>
    </location>
</feature>
<evidence type="ECO:0000313" key="7">
    <source>
        <dbReference type="EMBL" id="RZC02884.1"/>
    </source>
</evidence>
<dbReference type="PANTHER" id="PTHR12483">
    <property type="entry name" value="SOLUTE CARRIER FAMILY 31 COPPER TRANSPORTERS"/>
    <property type="match status" value="1"/>
</dbReference>
<dbReference type="GO" id="GO:0005886">
    <property type="term" value="C:plasma membrane"/>
    <property type="evidence" value="ECO:0007669"/>
    <property type="project" value="TreeGrafter"/>
</dbReference>
<dbReference type="PANTHER" id="PTHR12483:SF85">
    <property type="entry name" value="COPPER TRANSPORT PROTEIN"/>
    <property type="match status" value="1"/>
</dbReference>
<sequence length="196" mass="21741">MRGAVLAFPDQDRSHTCSVRDRPTQLCIDRKAGRHSRPQGSGYVQYVPPYSRHAMVPRGQDMPSMSNDTNNMKKTIMHSSLYWGKDAIVLFPRWPENSVGMYILALIFVFFLAMAIEVLSNQPLLKPGTSPLVGGLIQTSVHLFRISFVYMVMLAVMSFNAGIFIAAVVGHSLGFFVAKFRALAVANREDKGSSSI</sequence>